<organism evidence="3 4">
    <name type="scientific">Cognatishimia activa</name>
    <dbReference type="NCBI Taxonomy" id="1715691"/>
    <lineage>
        <taxon>Bacteria</taxon>
        <taxon>Pseudomonadati</taxon>
        <taxon>Pseudomonadota</taxon>
        <taxon>Alphaproteobacteria</taxon>
        <taxon>Rhodobacterales</taxon>
        <taxon>Paracoccaceae</taxon>
        <taxon>Cognatishimia</taxon>
    </lineage>
</organism>
<keyword evidence="4" id="KW-1185">Reference proteome</keyword>
<protein>
    <submittedName>
        <fullName evidence="3">Putative N-acetylmannosaminyltransferase</fullName>
        <ecNumber evidence="3">2.4.1.187</ecNumber>
    </submittedName>
</protein>
<keyword evidence="2 3" id="KW-0808">Transferase</keyword>
<dbReference type="PANTHER" id="PTHR34136">
    <property type="match status" value="1"/>
</dbReference>
<dbReference type="GO" id="GO:0047244">
    <property type="term" value="F:N-acetylglucosaminyldiphosphoundecaprenol N-acetyl-beta-D-mannosaminyltransferase activity"/>
    <property type="evidence" value="ECO:0007669"/>
    <property type="project" value="UniProtKB-EC"/>
</dbReference>
<dbReference type="EMBL" id="CYUE01000006">
    <property type="protein sequence ID" value="CUK24957.1"/>
    <property type="molecule type" value="Genomic_DNA"/>
</dbReference>
<reference evidence="4" key="1">
    <citation type="submission" date="2015-09" db="EMBL/GenBank/DDBJ databases">
        <authorList>
            <person name="Rodrigo-Torres Lidia"/>
            <person name="Arahal R.David."/>
        </authorList>
    </citation>
    <scope>NUCLEOTIDE SEQUENCE [LARGE SCALE GENOMIC DNA]</scope>
    <source>
        <strain evidence="4">CECT 5114</strain>
    </source>
</reference>
<evidence type="ECO:0000256" key="2">
    <source>
        <dbReference type="ARBA" id="ARBA00022679"/>
    </source>
</evidence>
<evidence type="ECO:0000313" key="3">
    <source>
        <dbReference type="EMBL" id="CUK24957.1"/>
    </source>
</evidence>
<dbReference type="PANTHER" id="PTHR34136:SF1">
    <property type="entry name" value="UDP-N-ACETYL-D-MANNOSAMINURONIC ACID TRANSFERASE"/>
    <property type="match status" value="1"/>
</dbReference>
<sequence length="258" mass="27723">MQYHTANGPVSVNIADIVTLTNLVSAKIQSGQGFALATLNLDHLVKMNSDQAFYDAYLAQELVVADGNPVVWLSWLAKQPVKLQPGSDLILPLCRLAASLNLSVAFLGSTDETLKQAEAALKSKIPDLNVVLKLSPAFGFDPQGSAAEEALKQVQASGASLCFLALGAPKQEILAARGRKLAASTGFVSIGAGLDFLAGSQERAPKWVRQIAMEWLWRLVSNPRRLAARYAMCFAILPGHFTRALRARFNGTEATPHV</sequence>
<dbReference type="EC" id="2.4.1.187" evidence="3"/>
<name>A0A0P1IN43_9RHOB</name>
<dbReference type="STRING" id="1715691.TA5113_02393"/>
<dbReference type="RefSeq" id="WP_058313974.1">
    <property type="nucleotide sequence ID" value="NZ_CYTO01000024.1"/>
</dbReference>
<dbReference type="InterPro" id="IPR004629">
    <property type="entry name" value="WecG_TagA_CpsF"/>
</dbReference>
<evidence type="ECO:0000313" key="4">
    <source>
        <dbReference type="Proteomes" id="UP000051184"/>
    </source>
</evidence>
<evidence type="ECO:0000256" key="1">
    <source>
        <dbReference type="ARBA" id="ARBA00022676"/>
    </source>
</evidence>
<dbReference type="CDD" id="cd06533">
    <property type="entry name" value="Glyco_transf_WecG_TagA"/>
    <property type="match status" value="1"/>
</dbReference>
<dbReference type="Pfam" id="PF03808">
    <property type="entry name" value="Glyco_tran_WecG"/>
    <property type="match status" value="1"/>
</dbReference>
<keyword evidence="1 3" id="KW-0328">Glycosyltransferase</keyword>
<dbReference type="AlphaFoldDB" id="A0A0P1IN43"/>
<dbReference type="Proteomes" id="UP000051184">
    <property type="component" value="Unassembled WGS sequence"/>
</dbReference>
<proteinExistence type="predicted"/>
<accession>A0A0P1IN43</accession>
<gene>
    <name evidence="3" type="primary">tagA</name>
    <name evidence="3" type="ORF">TA5114_00746</name>
</gene>
<dbReference type="NCBIfam" id="TIGR00696">
    <property type="entry name" value="wecG_tagA_cpsF"/>
    <property type="match status" value="1"/>
</dbReference>